<proteinExistence type="predicted"/>
<gene>
    <name evidence="1" type="ordered locus">Hoch_0774</name>
</gene>
<keyword evidence="2" id="KW-1185">Reference proteome</keyword>
<evidence type="ECO:0000313" key="1">
    <source>
        <dbReference type="EMBL" id="ACY13390.1"/>
    </source>
</evidence>
<dbReference type="EMBL" id="CP001804">
    <property type="protein sequence ID" value="ACY13390.1"/>
    <property type="molecule type" value="Genomic_DNA"/>
</dbReference>
<name>D0LN19_HALO1</name>
<protein>
    <submittedName>
        <fullName evidence="1">Uncharacterized protein</fullName>
    </submittedName>
</protein>
<dbReference type="eggNOG" id="ENOG5030ZBD">
    <property type="taxonomic scope" value="Bacteria"/>
</dbReference>
<dbReference type="OrthoDB" id="5384508at2"/>
<sequence>MSRAWNTAKEMADKHANAGGIFIRLADSGDKIVGAFLGDPYPREVVWTGQRYELFDENDPAHQSKRPSLRVMLNFYVPADDAVKIIEGGTAWFKDVLKVRDKYGLDRWLFEIERHGGAGDPKTSYTILPEEKIDGSLHADLAVAELHDLKALALGSNPAPEAHAANERLLAEAQQPPPPSPSDLLDPRVAGALVAQLKTLRRSDLDAFLAEFGVQRVRDLKNAQVPAARAFIEARLAQYEQPAETDPFA</sequence>
<dbReference type="KEGG" id="hoh:Hoch_0774"/>
<reference evidence="1 2" key="1">
    <citation type="journal article" date="2010" name="Stand. Genomic Sci.">
        <title>Complete genome sequence of Haliangium ochraceum type strain (SMP-2).</title>
        <authorList>
            <consortium name="US DOE Joint Genome Institute (JGI-PGF)"/>
            <person name="Ivanova N."/>
            <person name="Daum C."/>
            <person name="Lang E."/>
            <person name="Abt B."/>
            <person name="Kopitz M."/>
            <person name="Saunders E."/>
            <person name="Lapidus A."/>
            <person name="Lucas S."/>
            <person name="Glavina Del Rio T."/>
            <person name="Nolan M."/>
            <person name="Tice H."/>
            <person name="Copeland A."/>
            <person name="Cheng J.F."/>
            <person name="Chen F."/>
            <person name="Bruce D."/>
            <person name="Goodwin L."/>
            <person name="Pitluck S."/>
            <person name="Mavromatis K."/>
            <person name="Pati A."/>
            <person name="Mikhailova N."/>
            <person name="Chen A."/>
            <person name="Palaniappan K."/>
            <person name="Land M."/>
            <person name="Hauser L."/>
            <person name="Chang Y.J."/>
            <person name="Jeffries C.D."/>
            <person name="Detter J.C."/>
            <person name="Brettin T."/>
            <person name="Rohde M."/>
            <person name="Goker M."/>
            <person name="Bristow J."/>
            <person name="Markowitz V."/>
            <person name="Eisen J.A."/>
            <person name="Hugenholtz P."/>
            <person name="Kyrpides N.C."/>
            <person name="Klenk H.P."/>
        </authorList>
    </citation>
    <scope>NUCLEOTIDE SEQUENCE [LARGE SCALE GENOMIC DNA]</scope>
    <source>
        <strain evidence="2">DSM 14365 / CIP 107738 / JCM 11303 / AJ 13395 / SMP-2</strain>
    </source>
</reference>
<organism evidence="1 2">
    <name type="scientific">Haliangium ochraceum (strain DSM 14365 / JCM 11303 / SMP-2)</name>
    <dbReference type="NCBI Taxonomy" id="502025"/>
    <lineage>
        <taxon>Bacteria</taxon>
        <taxon>Pseudomonadati</taxon>
        <taxon>Myxococcota</taxon>
        <taxon>Polyangia</taxon>
        <taxon>Haliangiales</taxon>
        <taxon>Kofleriaceae</taxon>
        <taxon>Haliangium</taxon>
    </lineage>
</organism>
<dbReference type="Proteomes" id="UP000001880">
    <property type="component" value="Chromosome"/>
</dbReference>
<dbReference type="STRING" id="502025.Hoch_0774"/>
<dbReference type="HOGENOM" id="CLU_1088906_0_0_7"/>
<accession>D0LN19</accession>
<dbReference type="RefSeq" id="WP_012826013.1">
    <property type="nucleotide sequence ID" value="NC_013440.1"/>
</dbReference>
<dbReference type="AlphaFoldDB" id="D0LN19"/>
<evidence type="ECO:0000313" key="2">
    <source>
        <dbReference type="Proteomes" id="UP000001880"/>
    </source>
</evidence>